<dbReference type="Proteomes" id="UP000031668">
    <property type="component" value="Unassembled WGS sequence"/>
</dbReference>
<comment type="caution">
    <text evidence="1">The sequence shown here is derived from an EMBL/GenBank/DDBJ whole genome shotgun (WGS) entry which is preliminary data.</text>
</comment>
<keyword evidence="2" id="KW-1185">Reference proteome</keyword>
<dbReference type="EMBL" id="JWZT01001156">
    <property type="protein sequence ID" value="KII72641.1"/>
    <property type="molecule type" value="Genomic_DNA"/>
</dbReference>
<reference evidence="1 2" key="1">
    <citation type="journal article" date="2014" name="Genome Biol. Evol.">
        <title>The genome of the myxosporean Thelohanellus kitauei shows adaptations to nutrient acquisition within its fish host.</title>
        <authorList>
            <person name="Yang Y."/>
            <person name="Xiong J."/>
            <person name="Zhou Z."/>
            <person name="Huo F."/>
            <person name="Miao W."/>
            <person name="Ran C."/>
            <person name="Liu Y."/>
            <person name="Zhang J."/>
            <person name="Feng J."/>
            <person name="Wang M."/>
            <person name="Wang M."/>
            <person name="Wang L."/>
            <person name="Yao B."/>
        </authorList>
    </citation>
    <scope>NUCLEOTIDE SEQUENCE [LARGE SCALE GENOMIC DNA]</scope>
    <source>
        <strain evidence="1">Wuqing</strain>
    </source>
</reference>
<organism evidence="1 2">
    <name type="scientific">Thelohanellus kitauei</name>
    <name type="common">Myxosporean</name>
    <dbReference type="NCBI Taxonomy" id="669202"/>
    <lineage>
        <taxon>Eukaryota</taxon>
        <taxon>Metazoa</taxon>
        <taxon>Cnidaria</taxon>
        <taxon>Myxozoa</taxon>
        <taxon>Myxosporea</taxon>
        <taxon>Bivalvulida</taxon>
        <taxon>Platysporina</taxon>
        <taxon>Myxobolidae</taxon>
        <taxon>Thelohanellus</taxon>
    </lineage>
</organism>
<evidence type="ECO:0000313" key="2">
    <source>
        <dbReference type="Proteomes" id="UP000031668"/>
    </source>
</evidence>
<protein>
    <submittedName>
        <fullName evidence="1">Uncharacterized protein</fullName>
    </submittedName>
</protein>
<accession>A0A0C2MZA6</accession>
<gene>
    <name evidence="1" type="ORF">RF11_10383</name>
</gene>
<evidence type="ECO:0000313" key="1">
    <source>
        <dbReference type="EMBL" id="KII72641.1"/>
    </source>
</evidence>
<dbReference type="AlphaFoldDB" id="A0A0C2MZA6"/>
<sequence length="169" mass="19545">MASFFEVGSSGVPHSELRYLDTLPDSSVAFWCLPRSFLSLRHRSNAAKFLRDVDLELSQIWLKAALELWQKWVSGLIKLRIKTLSQDHQNSPNRQPPRIYHRLCGFGFSIRGNSQMIGFEGGQLGCKPCWIKPLRYQKERISSLFPTDSINSRDSDWNERFKSIEPSEQ</sequence>
<name>A0A0C2MZA6_THEKT</name>
<proteinExistence type="predicted"/>